<organism evidence="2 3">
    <name type="scientific">Eleutherodactylus coqui</name>
    <name type="common">Puerto Rican coqui</name>
    <dbReference type="NCBI Taxonomy" id="57060"/>
    <lineage>
        <taxon>Eukaryota</taxon>
        <taxon>Metazoa</taxon>
        <taxon>Chordata</taxon>
        <taxon>Craniata</taxon>
        <taxon>Vertebrata</taxon>
        <taxon>Euteleostomi</taxon>
        <taxon>Amphibia</taxon>
        <taxon>Batrachia</taxon>
        <taxon>Anura</taxon>
        <taxon>Neobatrachia</taxon>
        <taxon>Hyloidea</taxon>
        <taxon>Eleutherodactylidae</taxon>
        <taxon>Eleutherodactylinae</taxon>
        <taxon>Eleutherodactylus</taxon>
        <taxon>Eleutherodactylus</taxon>
    </lineage>
</organism>
<dbReference type="InterPro" id="IPR036084">
    <property type="entry name" value="Ser_inhib-like_sf"/>
</dbReference>
<dbReference type="AlphaFoldDB" id="A0A8J6BC78"/>
<proteinExistence type="predicted"/>
<comment type="caution">
    <text evidence="2">The sequence shown here is derived from an EMBL/GenBank/DDBJ whole genome shotgun (WGS) entry which is preliminary data.</text>
</comment>
<dbReference type="SUPFAM" id="SSF57567">
    <property type="entry name" value="Serine protease inhibitors"/>
    <property type="match status" value="1"/>
</dbReference>
<gene>
    <name evidence="2" type="ORF">GDO78_018771</name>
</gene>
<sequence>FACPPKGTYELCTRTCDHCLNMKCTGPCLEGCRCTKGNVWNGTTCVTSNKCSKSIYPFGTKYLNCDPDSPSQSDCHVCRLNDQQILTFRNLSIPLEGDGVYDIIRKCDQFAPRWLRVALQLQPQPTRLYVFYEQNLVTIDYQLDVWVS</sequence>
<evidence type="ECO:0000313" key="3">
    <source>
        <dbReference type="Proteomes" id="UP000770717"/>
    </source>
</evidence>
<feature type="non-terminal residue" evidence="2">
    <location>
        <position position="1"/>
    </location>
</feature>
<dbReference type="Proteomes" id="UP000770717">
    <property type="component" value="Unassembled WGS sequence"/>
</dbReference>
<protein>
    <recommendedName>
        <fullName evidence="1">TIL domain-containing protein</fullName>
    </recommendedName>
</protein>
<evidence type="ECO:0000259" key="1">
    <source>
        <dbReference type="Pfam" id="PF01826"/>
    </source>
</evidence>
<reference evidence="2" key="1">
    <citation type="thesis" date="2020" institute="ProQuest LLC" country="789 East Eisenhower Parkway, Ann Arbor, MI, USA">
        <title>Comparative Genomics and Chromosome Evolution.</title>
        <authorList>
            <person name="Mudd A.B."/>
        </authorList>
    </citation>
    <scope>NUCLEOTIDE SEQUENCE</scope>
    <source>
        <strain evidence="2">HN-11 Male</strain>
        <tissue evidence="2">Kidney and liver</tissue>
    </source>
</reference>
<dbReference type="InterPro" id="IPR002919">
    <property type="entry name" value="TIL_dom"/>
</dbReference>
<accession>A0A8J6BC78</accession>
<dbReference type="Pfam" id="PF01826">
    <property type="entry name" value="TIL"/>
    <property type="match status" value="1"/>
</dbReference>
<dbReference type="EMBL" id="WNTK01033560">
    <property type="protein sequence ID" value="KAG9460910.1"/>
    <property type="molecule type" value="Genomic_DNA"/>
</dbReference>
<keyword evidence="3" id="KW-1185">Reference proteome</keyword>
<name>A0A8J6BC78_ELECQ</name>
<feature type="domain" description="TIL" evidence="1">
    <location>
        <begin position="3"/>
        <end position="51"/>
    </location>
</feature>
<evidence type="ECO:0000313" key="2">
    <source>
        <dbReference type="EMBL" id="KAG9460910.1"/>
    </source>
</evidence>
<feature type="non-terminal residue" evidence="2">
    <location>
        <position position="148"/>
    </location>
</feature>